<feature type="transmembrane region" description="Helical" evidence="1">
    <location>
        <begin position="42"/>
        <end position="68"/>
    </location>
</feature>
<keyword evidence="1" id="KW-1133">Transmembrane helix</keyword>
<protein>
    <recommendedName>
        <fullName evidence="4">DUF3307 domain-containing protein</fullName>
    </recommendedName>
</protein>
<reference evidence="2 3" key="1">
    <citation type="submission" date="2016-07" db="EMBL/GenBank/DDBJ databases">
        <title>Complete genome sequence of the Lentzea guizhouensis DHS C013.</title>
        <authorList>
            <person name="Cao C."/>
        </authorList>
    </citation>
    <scope>NUCLEOTIDE SEQUENCE [LARGE SCALE GENOMIC DNA]</scope>
    <source>
        <strain evidence="2 3">DHS C013</strain>
    </source>
</reference>
<evidence type="ECO:0000313" key="3">
    <source>
        <dbReference type="Proteomes" id="UP000093053"/>
    </source>
</evidence>
<keyword evidence="3" id="KW-1185">Reference proteome</keyword>
<dbReference type="STRING" id="1586287.BBK82_13090"/>
<keyword evidence="1" id="KW-0812">Transmembrane</keyword>
<evidence type="ECO:0000313" key="2">
    <source>
        <dbReference type="EMBL" id="ANZ36870.1"/>
    </source>
</evidence>
<accession>A0A1B2HGM8</accession>
<evidence type="ECO:0008006" key="4">
    <source>
        <dbReference type="Google" id="ProtNLM"/>
    </source>
</evidence>
<dbReference type="KEGG" id="led:BBK82_13090"/>
<dbReference type="Pfam" id="PF11750">
    <property type="entry name" value="DUF3307"/>
    <property type="match status" value="1"/>
</dbReference>
<dbReference type="EMBL" id="CP016793">
    <property type="protein sequence ID" value="ANZ36870.1"/>
    <property type="molecule type" value="Genomic_DNA"/>
</dbReference>
<evidence type="ECO:0000256" key="1">
    <source>
        <dbReference type="SAM" id="Phobius"/>
    </source>
</evidence>
<sequence>MSTTAVTFAAVLPGLLVAHNVADHWMQTHHQALTKGQAGTAGRIACLAHVATYTAVTAVVVALLWLVLDLDVSPVGFAAGQLVSAVTHYWADRRFTLARLAALLGKTAFYVLGMPRAGRDDNPTLGTGAYALDQSFHWLWLFVAALVTATA</sequence>
<keyword evidence="1" id="KW-0472">Membrane</keyword>
<dbReference type="AlphaFoldDB" id="A0A1B2HGM8"/>
<proteinExistence type="predicted"/>
<organism evidence="2 3">
    <name type="scientific">Lentzea guizhouensis</name>
    <dbReference type="NCBI Taxonomy" id="1586287"/>
    <lineage>
        <taxon>Bacteria</taxon>
        <taxon>Bacillati</taxon>
        <taxon>Actinomycetota</taxon>
        <taxon>Actinomycetes</taxon>
        <taxon>Pseudonocardiales</taxon>
        <taxon>Pseudonocardiaceae</taxon>
        <taxon>Lentzea</taxon>
    </lineage>
</organism>
<gene>
    <name evidence="2" type="ORF">BBK82_13090</name>
</gene>
<dbReference type="RefSeq" id="WP_065915268.1">
    <property type="nucleotide sequence ID" value="NZ_CP016793.1"/>
</dbReference>
<name>A0A1B2HGM8_9PSEU</name>
<dbReference type="InterPro" id="IPR021737">
    <property type="entry name" value="Phage_phiKZ_Orf197"/>
</dbReference>
<dbReference type="Proteomes" id="UP000093053">
    <property type="component" value="Chromosome"/>
</dbReference>